<name>A0A3B3BTY9_ORYME</name>
<evidence type="ECO:0000313" key="3">
    <source>
        <dbReference type="Ensembl" id="ENSOMEP00000009166.1"/>
    </source>
</evidence>
<dbReference type="PROSITE" id="PS50222">
    <property type="entry name" value="EF_HAND_2"/>
    <property type="match status" value="1"/>
</dbReference>
<dbReference type="SUPFAM" id="SSF47473">
    <property type="entry name" value="EF-hand"/>
    <property type="match status" value="1"/>
</dbReference>
<keyword evidence="1" id="KW-0677">Repeat</keyword>
<keyword evidence="4" id="KW-1185">Reference proteome</keyword>
<dbReference type="InterPro" id="IPR002048">
    <property type="entry name" value="EF_hand_dom"/>
</dbReference>
<evidence type="ECO:0000256" key="1">
    <source>
        <dbReference type="ARBA" id="ARBA00022737"/>
    </source>
</evidence>
<dbReference type="GO" id="GO:0005509">
    <property type="term" value="F:calcium ion binding"/>
    <property type="evidence" value="ECO:0007669"/>
    <property type="project" value="InterPro"/>
</dbReference>
<reference evidence="3" key="2">
    <citation type="submission" date="2025-09" db="UniProtKB">
        <authorList>
            <consortium name="Ensembl"/>
        </authorList>
    </citation>
    <scope>IDENTIFICATION</scope>
</reference>
<dbReference type="FunFam" id="1.10.238.10:FF:000178">
    <property type="entry name" value="Calmodulin-2 A"/>
    <property type="match status" value="1"/>
</dbReference>
<dbReference type="Proteomes" id="UP000261560">
    <property type="component" value="Unplaced"/>
</dbReference>
<dbReference type="GeneTree" id="ENSGT00940000166224"/>
<sequence length="156" mass="18436">MCDQREFLSVFMEVPCKHRKIRAAFHVFDHKADNTVDVREVSTIIYSLGCFPTKADIHRFVDEVEEDNMGYVHLDKFLPVMTKVLLENKNSFYFQVLDKERRGYMEPQELAKYMKSEGETFSQEEMNEMLTALVDEKKNLICYKELISQDDICNEN</sequence>
<dbReference type="Gene3D" id="1.10.238.10">
    <property type="entry name" value="EF-hand"/>
    <property type="match status" value="2"/>
</dbReference>
<protein>
    <submittedName>
        <fullName evidence="3">Cell growth regulator with EF-hand domain 1</fullName>
    </submittedName>
</protein>
<evidence type="ECO:0000259" key="2">
    <source>
        <dbReference type="PROSITE" id="PS50222"/>
    </source>
</evidence>
<dbReference type="PANTHER" id="PTHR46763">
    <property type="entry name" value="DYNEIN REGULATORY COMPLEX PROTEIN 8"/>
    <property type="match status" value="1"/>
</dbReference>
<dbReference type="AlphaFoldDB" id="A0A3B3BTY9"/>
<evidence type="ECO:0000313" key="4">
    <source>
        <dbReference type="Proteomes" id="UP000261560"/>
    </source>
</evidence>
<reference evidence="3" key="1">
    <citation type="submission" date="2025-08" db="UniProtKB">
        <authorList>
            <consortium name="Ensembl"/>
        </authorList>
    </citation>
    <scope>IDENTIFICATION</scope>
</reference>
<dbReference type="GO" id="GO:0043226">
    <property type="term" value="C:organelle"/>
    <property type="evidence" value="ECO:0007669"/>
    <property type="project" value="UniProtKB-ARBA"/>
</dbReference>
<proteinExistence type="predicted"/>
<accession>A0A3B3BTY9</accession>
<dbReference type="PANTHER" id="PTHR46763:SF1">
    <property type="entry name" value="DYNEIN REGULATORY COMPLEX PROTEIN 8"/>
    <property type="match status" value="1"/>
</dbReference>
<organism evidence="3 4">
    <name type="scientific">Oryzias melastigma</name>
    <name type="common">Marine medaka</name>
    <dbReference type="NCBI Taxonomy" id="30732"/>
    <lineage>
        <taxon>Eukaryota</taxon>
        <taxon>Metazoa</taxon>
        <taxon>Chordata</taxon>
        <taxon>Craniata</taxon>
        <taxon>Vertebrata</taxon>
        <taxon>Euteleostomi</taxon>
        <taxon>Actinopterygii</taxon>
        <taxon>Neopterygii</taxon>
        <taxon>Teleostei</taxon>
        <taxon>Neoteleostei</taxon>
        <taxon>Acanthomorphata</taxon>
        <taxon>Ovalentaria</taxon>
        <taxon>Atherinomorphae</taxon>
        <taxon>Beloniformes</taxon>
        <taxon>Adrianichthyidae</taxon>
        <taxon>Oryziinae</taxon>
        <taxon>Oryzias</taxon>
    </lineage>
</organism>
<dbReference type="InterPro" id="IPR011992">
    <property type="entry name" value="EF-hand-dom_pair"/>
</dbReference>
<dbReference type="Ensembl" id="ENSOMET00000001235.1">
    <property type="protein sequence ID" value="ENSOMEP00000009166.1"/>
    <property type="gene ID" value="ENSOMEG00000010358.1"/>
</dbReference>
<feature type="domain" description="EF-hand" evidence="2">
    <location>
        <begin position="16"/>
        <end position="51"/>
    </location>
</feature>